<reference evidence="2 3" key="1">
    <citation type="submission" date="2019-05" db="EMBL/GenBank/DDBJ databases">
        <title>Another draft genome of Portunus trituberculatus and its Hox gene families provides insights of decapod evolution.</title>
        <authorList>
            <person name="Jeong J.-H."/>
            <person name="Song I."/>
            <person name="Kim S."/>
            <person name="Choi T."/>
            <person name="Kim D."/>
            <person name="Ryu S."/>
            <person name="Kim W."/>
        </authorList>
    </citation>
    <scope>NUCLEOTIDE SEQUENCE [LARGE SCALE GENOMIC DNA]</scope>
    <source>
        <tissue evidence="2">Muscle</tissue>
    </source>
</reference>
<dbReference type="EMBL" id="VSRR010027991">
    <property type="protein sequence ID" value="MPC68532.1"/>
    <property type="molecule type" value="Genomic_DNA"/>
</dbReference>
<evidence type="ECO:0000313" key="3">
    <source>
        <dbReference type="Proteomes" id="UP000324222"/>
    </source>
</evidence>
<evidence type="ECO:0000256" key="1">
    <source>
        <dbReference type="SAM" id="MobiDB-lite"/>
    </source>
</evidence>
<evidence type="ECO:0000313" key="2">
    <source>
        <dbReference type="EMBL" id="MPC68532.1"/>
    </source>
</evidence>
<comment type="caution">
    <text evidence="2">The sequence shown here is derived from an EMBL/GenBank/DDBJ whole genome shotgun (WGS) entry which is preliminary data.</text>
</comment>
<organism evidence="2 3">
    <name type="scientific">Portunus trituberculatus</name>
    <name type="common">Swimming crab</name>
    <name type="synonym">Neptunus trituberculatus</name>
    <dbReference type="NCBI Taxonomy" id="210409"/>
    <lineage>
        <taxon>Eukaryota</taxon>
        <taxon>Metazoa</taxon>
        <taxon>Ecdysozoa</taxon>
        <taxon>Arthropoda</taxon>
        <taxon>Crustacea</taxon>
        <taxon>Multicrustacea</taxon>
        <taxon>Malacostraca</taxon>
        <taxon>Eumalacostraca</taxon>
        <taxon>Eucarida</taxon>
        <taxon>Decapoda</taxon>
        <taxon>Pleocyemata</taxon>
        <taxon>Brachyura</taxon>
        <taxon>Eubrachyura</taxon>
        <taxon>Portunoidea</taxon>
        <taxon>Portunidae</taxon>
        <taxon>Portuninae</taxon>
        <taxon>Portunus</taxon>
    </lineage>
</organism>
<sequence length="127" mass="14184">MHTLTTLRDAIVITVSFTREVFALRLLVLPKSHITLERSSEHKLGRWRPPPALHCHGRRGPAPRRAAAGVTEFPKVSSFTEHRKSHRLQEHCASASEGGSRPGVWSSPRQVHSRPIPPTDHPRGSDN</sequence>
<dbReference type="Proteomes" id="UP000324222">
    <property type="component" value="Unassembled WGS sequence"/>
</dbReference>
<feature type="region of interest" description="Disordered" evidence="1">
    <location>
        <begin position="38"/>
        <end position="127"/>
    </location>
</feature>
<dbReference type="AlphaFoldDB" id="A0A5B7HBW5"/>
<proteinExistence type="predicted"/>
<gene>
    <name evidence="2" type="ORF">E2C01_062734</name>
</gene>
<accession>A0A5B7HBW5</accession>
<keyword evidence="3" id="KW-1185">Reference proteome</keyword>
<name>A0A5B7HBW5_PORTR</name>
<protein>
    <submittedName>
        <fullName evidence="2">Uncharacterized protein</fullName>
    </submittedName>
</protein>